<dbReference type="AlphaFoldDB" id="A0A553K0N0"/>
<dbReference type="OrthoDB" id="9132167at2"/>
<keyword evidence="1" id="KW-0227">DNA damage</keyword>
<dbReference type="GO" id="GO:0006281">
    <property type="term" value="P:DNA repair"/>
    <property type="evidence" value="ECO:0007669"/>
    <property type="project" value="InterPro"/>
</dbReference>
<protein>
    <submittedName>
        <fullName evidence="3">Cysteine methyltransferase</fullName>
    </submittedName>
</protein>
<dbReference type="EMBL" id="VKKG01000003">
    <property type="protein sequence ID" value="TRY18264.1"/>
    <property type="molecule type" value="Genomic_DNA"/>
</dbReference>
<keyword evidence="3" id="KW-0489">Methyltransferase</keyword>
<reference evidence="3 4" key="1">
    <citation type="submission" date="2019-07" db="EMBL/GenBank/DDBJ databases">
        <authorList>
            <person name="Zhou L.-Y."/>
        </authorList>
    </citation>
    <scope>NUCLEOTIDE SEQUENCE [LARGE SCALE GENOMIC DNA]</scope>
    <source>
        <strain evidence="3 4">YIM 101269</strain>
    </source>
</reference>
<dbReference type="Gene3D" id="1.10.10.10">
    <property type="entry name" value="Winged helix-like DNA-binding domain superfamily/Winged helix DNA-binding domain"/>
    <property type="match status" value="1"/>
</dbReference>
<feature type="domain" description="Methylated-DNA-[protein]-cysteine S-methyltransferase DNA binding" evidence="2">
    <location>
        <begin position="6"/>
        <end position="63"/>
    </location>
</feature>
<dbReference type="InterPro" id="IPR014048">
    <property type="entry name" value="MethylDNA_cys_MeTrfase_DNA-bd"/>
</dbReference>
<evidence type="ECO:0000256" key="1">
    <source>
        <dbReference type="ARBA" id="ARBA00022763"/>
    </source>
</evidence>
<dbReference type="PANTHER" id="PTHR42942:SF1">
    <property type="entry name" value="ALKYLTRANSFERASE-LIKE PROTEIN 1"/>
    <property type="match status" value="1"/>
</dbReference>
<dbReference type="GO" id="GO:0032259">
    <property type="term" value="P:methylation"/>
    <property type="evidence" value="ECO:0007669"/>
    <property type="project" value="UniProtKB-KW"/>
</dbReference>
<comment type="caution">
    <text evidence="3">The sequence shown here is derived from an EMBL/GenBank/DDBJ whole genome shotgun (WGS) entry which is preliminary data.</text>
</comment>
<dbReference type="Proteomes" id="UP000317638">
    <property type="component" value="Unassembled WGS sequence"/>
</dbReference>
<dbReference type="GO" id="GO:0008168">
    <property type="term" value="F:methyltransferase activity"/>
    <property type="evidence" value="ECO:0007669"/>
    <property type="project" value="UniProtKB-KW"/>
</dbReference>
<evidence type="ECO:0000259" key="2">
    <source>
        <dbReference type="Pfam" id="PF01035"/>
    </source>
</evidence>
<dbReference type="InterPro" id="IPR052520">
    <property type="entry name" value="ATL_DNA_repair"/>
</dbReference>
<evidence type="ECO:0000313" key="3">
    <source>
        <dbReference type="EMBL" id="TRY18264.1"/>
    </source>
</evidence>
<dbReference type="RefSeq" id="WP_143938240.1">
    <property type="nucleotide sequence ID" value="NZ_VKKG01000003.1"/>
</dbReference>
<keyword evidence="3" id="KW-0808">Transferase</keyword>
<organism evidence="3 4">
    <name type="scientific">Tessaracoccus rhinocerotis</name>
    <dbReference type="NCBI Taxonomy" id="1689449"/>
    <lineage>
        <taxon>Bacteria</taxon>
        <taxon>Bacillati</taxon>
        <taxon>Actinomycetota</taxon>
        <taxon>Actinomycetes</taxon>
        <taxon>Propionibacteriales</taxon>
        <taxon>Propionibacteriaceae</taxon>
        <taxon>Tessaracoccus</taxon>
    </lineage>
</organism>
<dbReference type="SUPFAM" id="SSF46767">
    <property type="entry name" value="Methylated DNA-protein cysteine methyltransferase, C-terminal domain"/>
    <property type="match status" value="1"/>
</dbReference>
<dbReference type="InterPro" id="IPR036388">
    <property type="entry name" value="WH-like_DNA-bd_sf"/>
</dbReference>
<accession>A0A553K0N0</accession>
<sequence>MDEKLTEQVLRAVELVPPGRLVSYGDVAALVGTGPRQVGAVMARGGHGVPWWRVTNHAGDLPLHLQAEAADHWAAEGIALKPNGRGARMAAYRADLAGLAADFEEATADLASD</sequence>
<dbReference type="CDD" id="cd06445">
    <property type="entry name" value="ATase"/>
    <property type="match status" value="1"/>
</dbReference>
<gene>
    <name evidence="3" type="ORF">FOJ82_09515</name>
</gene>
<name>A0A553K0N0_9ACTN</name>
<keyword evidence="4" id="KW-1185">Reference proteome</keyword>
<proteinExistence type="predicted"/>
<evidence type="ECO:0000313" key="4">
    <source>
        <dbReference type="Proteomes" id="UP000317638"/>
    </source>
</evidence>
<dbReference type="Pfam" id="PF01035">
    <property type="entry name" value="DNA_binding_1"/>
    <property type="match status" value="1"/>
</dbReference>
<dbReference type="PANTHER" id="PTHR42942">
    <property type="entry name" value="6-O-METHYLGUANINE DNA METHYLTRANSFERASE"/>
    <property type="match status" value="1"/>
</dbReference>
<dbReference type="InterPro" id="IPR036217">
    <property type="entry name" value="MethylDNA_cys_MeTrfase_DNAb"/>
</dbReference>